<feature type="compositionally biased region" description="Polar residues" evidence="1">
    <location>
        <begin position="70"/>
        <end position="86"/>
    </location>
</feature>
<dbReference type="Proteomes" id="UP000499080">
    <property type="component" value="Unassembled WGS sequence"/>
</dbReference>
<evidence type="ECO:0000313" key="2">
    <source>
        <dbReference type="EMBL" id="GBM75606.1"/>
    </source>
</evidence>
<accession>A0A4Y2IF27</accession>
<protein>
    <submittedName>
        <fullName evidence="2">Uncharacterized protein</fullName>
    </submittedName>
</protein>
<feature type="compositionally biased region" description="Polar residues" evidence="1">
    <location>
        <begin position="7"/>
        <end position="27"/>
    </location>
</feature>
<sequence length="138" mass="14580">MVEGDSDTASSSRPFIQSSTRVTPSKLSESESDRTSPKVKSSPESSTREKRNPSVSSLKQKHLLCGDTAKSGSLETGSFSGHQTVFFSPPKKGSSTMFKATDLVSTTSSMSKAIALVHTSHAQPQESTSTETSSFATA</sequence>
<dbReference type="AlphaFoldDB" id="A0A4Y2IF27"/>
<comment type="caution">
    <text evidence="2">The sequence shown here is derived from an EMBL/GenBank/DDBJ whole genome shotgun (WGS) entry which is preliminary data.</text>
</comment>
<feature type="region of interest" description="Disordered" evidence="1">
    <location>
        <begin position="119"/>
        <end position="138"/>
    </location>
</feature>
<reference evidence="2 3" key="1">
    <citation type="journal article" date="2019" name="Sci. Rep.">
        <title>Orb-weaving spider Araneus ventricosus genome elucidates the spidroin gene catalogue.</title>
        <authorList>
            <person name="Kono N."/>
            <person name="Nakamura H."/>
            <person name="Ohtoshi R."/>
            <person name="Moran D.A.P."/>
            <person name="Shinohara A."/>
            <person name="Yoshida Y."/>
            <person name="Fujiwara M."/>
            <person name="Mori M."/>
            <person name="Tomita M."/>
            <person name="Arakawa K."/>
        </authorList>
    </citation>
    <scope>NUCLEOTIDE SEQUENCE [LARGE SCALE GENOMIC DNA]</scope>
</reference>
<keyword evidence="3" id="KW-1185">Reference proteome</keyword>
<name>A0A4Y2IF27_ARAVE</name>
<proteinExistence type="predicted"/>
<feature type="compositionally biased region" description="Low complexity" evidence="1">
    <location>
        <begin position="126"/>
        <end position="138"/>
    </location>
</feature>
<feature type="non-terminal residue" evidence="2">
    <location>
        <position position="138"/>
    </location>
</feature>
<feature type="region of interest" description="Disordered" evidence="1">
    <location>
        <begin position="1"/>
        <end position="96"/>
    </location>
</feature>
<evidence type="ECO:0000256" key="1">
    <source>
        <dbReference type="SAM" id="MobiDB-lite"/>
    </source>
</evidence>
<evidence type="ECO:0000313" key="3">
    <source>
        <dbReference type="Proteomes" id="UP000499080"/>
    </source>
</evidence>
<gene>
    <name evidence="2" type="ORF">AVEN_215837_1</name>
</gene>
<dbReference type="EMBL" id="BGPR01185453">
    <property type="protein sequence ID" value="GBM75606.1"/>
    <property type="molecule type" value="Genomic_DNA"/>
</dbReference>
<organism evidence="2 3">
    <name type="scientific">Araneus ventricosus</name>
    <name type="common">Orbweaver spider</name>
    <name type="synonym">Epeira ventricosa</name>
    <dbReference type="NCBI Taxonomy" id="182803"/>
    <lineage>
        <taxon>Eukaryota</taxon>
        <taxon>Metazoa</taxon>
        <taxon>Ecdysozoa</taxon>
        <taxon>Arthropoda</taxon>
        <taxon>Chelicerata</taxon>
        <taxon>Arachnida</taxon>
        <taxon>Araneae</taxon>
        <taxon>Araneomorphae</taxon>
        <taxon>Entelegynae</taxon>
        <taxon>Araneoidea</taxon>
        <taxon>Araneidae</taxon>
        <taxon>Araneus</taxon>
    </lineage>
</organism>